<dbReference type="Proteomes" id="UP001165090">
    <property type="component" value="Unassembled WGS sequence"/>
</dbReference>
<gene>
    <name evidence="2" type="ORF">VaNZ11_002011</name>
</gene>
<proteinExistence type="predicted"/>
<accession>A0ABQ5RQW6</accession>
<feature type="region of interest" description="Disordered" evidence="1">
    <location>
        <begin position="40"/>
        <end position="67"/>
    </location>
</feature>
<feature type="region of interest" description="Disordered" evidence="1">
    <location>
        <begin position="151"/>
        <end position="175"/>
    </location>
</feature>
<feature type="region of interest" description="Disordered" evidence="1">
    <location>
        <begin position="354"/>
        <end position="393"/>
    </location>
</feature>
<feature type="compositionally biased region" description="Low complexity" evidence="1">
    <location>
        <begin position="221"/>
        <end position="236"/>
    </location>
</feature>
<organism evidence="2 3">
    <name type="scientific">Volvox africanus</name>
    <dbReference type="NCBI Taxonomy" id="51714"/>
    <lineage>
        <taxon>Eukaryota</taxon>
        <taxon>Viridiplantae</taxon>
        <taxon>Chlorophyta</taxon>
        <taxon>core chlorophytes</taxon>
        <taxon>Chlorophyceae</taxon>
        <taxon>CS clade</taxon>
        <taxon>Chlamydomonadales</taxon>
        <taxon>Volvocaceae</taxon>
        <taxon>Volvox</taxon>
    </lineage>
</organism>
<comment type="caution">
    <text evidence="2">The sequence shown here is derived from an EMBL/GenBank/DDBJ whole genome shotgun (WGS) entry which is preliminary data.</text>
</comment>
<keyword evidence="3" id="KW-1185">Reference proteome</keyword>
<feature type="compositionally biased region" description="Acidic residues" evidence="1">
    <location>
        <begin position="363"/>
        <end position="384"/>
    </location>
</feature>
<evidence type="ECO:0000313" key="3">
    <source>
        <dbReference type="Proteomes" id="UP001165090"/>
    </source>
</evidence>
<feature type="compositionally biased region" description="Gly residues" evidence="1">
    <location>
        <begin position="447"/>
        <end position="458"/>
    </location>
</feature>
<protein>
    <submittedName>
        <fullName evidence="2">Uncharacterized protein</fullName>
    </submittedName>
</protein>
<feature type="compositionally biased region" description="Polar residues" evidence="1">
    <location>
        <begin position="40"/>
        <end position="59"/>
    </location>
</feature>
<name>A0ABQ5RQW6_9CHLO</name>
<feature type="region of interest" description="Disordered" evidence="1">
    <location>
        <begin position="608"/>
        <end position="628"/>
    </location>
</feature>
<dbReference type="EMBL" id="BSDZ01000004">
    <property type="protein sequence ID" value="GLI59956.1"/>
    <property type="molecule type" value="Genomic_DNA"/>
</dbReference>
<feature type="region of interest" description="Disordered" evidence="1">
    <location>
        <begin position="536"/>
        <end position="561"/>
    </location>
</feature>
<reference evidence="2 3" key="1">
    <citation type="journal article" date="2023" name="IScience">
        <title>Expanded male sex-determining region conserved during the evolution of homothallism in the green alga Volvox.</title>
        <authorList>
            <person name="Yamamoto K."/>
            <person name="Matsuzaki R."/>
            <person name="Mahakham W."/>
            <person name="Heman W."/>
            <person name="Sekimoto H."/>
            <person name="Kawachi M."/>
            <person name="Minakuchi Y."/>
            <person name="Toyoda A."/>
            <person name="Nozaki H."/>
        </authorList>
    </citation>
    <scope>NUCLEOTIDE SEQUENCE [LARGE SCALE GENOMIC DNA]</scope>
    <source>
        <strain evidence="2 3">NIES-4468</strain>
    </source>
</reference>
<feature type="compositionally biased region" description="Low complexity" evidence="1">
    <location>
        <begin position="608"/>
        <end position="619"/>
    </location>
</feature>
<feature type="region of interest" description="Disordered" evidence="1">
    <location>
        <begin position="220"/>
        <end position="239"/>
    </location>
</feature>
<evidence type="ECO:0000313" key="2">
    <source>
        <dbReference type="EMBL" id="GLI59956.1"/>
    </source>
</evidence>
<feature type="non-terminal residue" evidence="2">
    <location>
        <position position="702"/>
    </location>
</feature>
<evidence type="ECO:0000256" key="1">
    <source>
        <dbReference type="SAM" id="MobiDB-lite"/>
    </source>
</evidence>
<sequence>MDPTAISEDIYAIAAGLVWTLSLSLNGFKLWTSRASSKSSWTTDGGNATVSTVGQTTARPHSPSDDIYGEIYRRRSPGPSGPSISAPGLKALLVCVDSSRSKAFEALCATEDGNSPTAAKTPAEHWASSLPIGVVGTNANYVDVGRGNAQGAPETAIDGDKAPGTAADWPTNTADHADGVDVMTASAAAVLAAVSGSSNRLNSNKDVDVDADTAAITFTPSSATDSASSGSSGSSGTDDDALAAQHLHVIRGHLVKSPGSGDMWLPLGGQIAPGVPGTICSPSAAAPAAPADPGTAALVAAAAFTLAAAVAQNRSFGGAVASVSPPAVHGFDTCRVRCNVSFVAREGEDGGMGVEGCMPECSQCEDDDEETSEEGDEEEEEEGQGGEASDVSTGGVSVVLSASQPQFRSHSLCEGIYTLRSLSLSPSAASPGTPRRFQSSNPTSERVGGGGSNGGGEEVVGPVLEPGPEQEDEVSERRLPAFSPSSPCGSLMCGEQFLLPTGATSTSAYPSDRSHVELPSQGTHGLPCIAKVAGTGESASRCGGGNCADQPDCRSNSNSSSSMDQLLGGVFGGEAVASAVAATISSSGSAGGGSDGDWPGCGNCSGSISSGSNSNTSEGGSEGDRLSVRSCCGSAEHDTLSLQLDSSEGGSLISTGGSCVQACDVAVDVGKEDLPAEHYSRGDAVSLTLAKEANSSEEAEGA</sequence>
<feature type="region of interest" description="Disordered" evidence="1">
    <location>
        <begin position="425"/>
        <end position="482"/>
    </location>
</feature>